<dbReference type="OrthoDB" id="9897068at2"/>
<reference evidence="3" key="4">
    <citation type="submission" date="2023-01" db="EMBL/GenBank/DDBJ databases">
        <title>Draft genome sequence of Methylobacterium oxalidis strain NBRC 107715.</title>
        <authorList>
            <person name="Sun Q."/>
            <person name="Mori K."/>
        </authorList>
    </citation>
    <scope>NUCLEOTIDE SEQUENCE</scope>
    <source>
        <strain evidence="3">NBRC 107715</strain>
    </source>
</reference>
<comment type="caution">
    <text evidence="2">The sequence shown here is derived from an EMBL/GenBank/DDBJ whole genome shotgun (WGS) entry which is preliminary data.</text>
</comment>
<dbReference type="EMBL" id="BSPK01000072">
    <property type="protein sequence ID" value="GLS65432.1"/>
    <property type="molecule type" value="Genomic_DNA"/>
</dbReference>
<reference evidence="3" key="1">
    <citation type="journal article" date="2014" name="Int. J. Syst. Evol. Microbiol.">
        <title>Complete genome of a new Firmicutes species belonging to the dominant human colonic microbiota ('Ruminococcus bicirculans') reveals two chromosomes and a selective capacity to utilize plant glucans.</title>
        <authorList>
            <consortium name="NISC Comparative Sequencing Program"/>
            <person name="Wegmann U."/>
            <person name="Louis P."/>
            <person name="Goesmann A."/>
            <person name="Henrissat B."/>
            <person name="Duncan S.H."/>
            <person name="Flint H.J."/>
        </authorList>
    </citation>
    <scope>NUCLEOTIDE SEQUENCE</scope>
    <source>
        <strain evidence="3">NBRC 107715</strain>
    </source>
</reference>
<reference evidence="2 4" key="3">
    <citation type="submission" date="2019-07" db="EMBL/GenBank/DDBJ databases">
        <title>Whole genome shotgun sequence of Methylobacterium oxalidis NBRC 107715.</title>
        <authorList>
            <person name="Hosoyama A."/>
            <person name="Uohara A."/>
            <person name="Ohji S."/>
            <person name="Ichikawa N."/>
        </authorList>
    </citation>
    <scope>NUCLEOTIDE SEQUENCE [LARGE SCALE GENOMIC DNA]</scope>
    <source>
        <strain evidence="2 4">NBRC 107715</strain>
    </source>
</reference>
<name>A0A512J6I4_9HYPH</name>
<dbReference type="RefSeq" id="WP_147027141.1">
    <property type="nucleotide sequence ID" value="NZ_BJZU01000073.1"/>
</dbReference>
<proteinExistence type="predicted"/>
<sequence length="72" mass="8094">MQTQNERATRVQMLRAKLDEAIPYDLRPLWREFLVALDAEAAECHESHAGDEERRPAADEVEQDARASASGA</sequence>
<evidence type="ECO:0000313" key="4">
    <source>
        <dbReference type="Proteomes" id="UP000321960"/>
    </source>
</evidence>
<feature type="region of interest" description="Disordered" evidence="1">
    <location>
        <begin position="44"/>
        <end position="72"/>
    </location>
</feature>
<evidence type="ECO:0000313" key="5">
    <source>
        <dbReference type="Proteomes" id="UP001156856"/>
    </source>
</evidence>
<evidence type="ECO:0000313" key="3">
    <source>
        <dbReference type="EMBL" id="GLS65432.1"/>
    </source>
</evidence>
<dbReference type="AlphaFoldDB" id="A0A512J6I4"/>
<evidence type="ECO:0000256" key="1">
    <source>
        <dbReference type="SAM" id="MobiDB-lite"/>
    </source>
</evidence>
<dbReference type="Proteomes" id="UP001156856">
    <property type="component" value="Unassembled WGS sequence"/>
</dbReference>
<keyword evidence="5" id="KW-1185">Reference proteome</keyword>
<gene>
    <name evidence="3" type="ORF">GCM10007888_38140</name>
    <name evidence="2" type="ORF">MOX02_36260</name>
</gene>
<reference evidence="5" key="2">
    <citation type="journal article" date="2019" name="Int. J. Syst. Evol. Microbiol.">
        <title>The Global Catalogue of Microorganisms (GCM) 10K type strain sequencing project: providing services to taxonomists for standard genome sequencing and annotation.</title>
        <authorList>
            <consortium name="The Broad Institute Genomics Platform"/>
            <consortium name="The Broad Institute Genome Sequencing Center for Infectious Disease"/>
            <person name="Wu L."/>
            <person name="Ma J."/>
        </authorList>
    </citation>
    <scope>NUCLEOTIDE SEQUENCE [LARGE SCALE GENOMIC DNA]</scope>
    <source>
        <strain evidence="5">NBRC 107715</strain>
    </source>
</reference>
<feature type="compositionally biased region" description="Basic and acidic residues" evidence="1">
    <location>
        <begin position="44"/>
        <end position="58"/>
    </location>
</feature>
<dbReference type="EMBL" id="BJZU01000073">
    <property type="protein sequence ID" value="GEP05588.1"/>
    <property type="molecule type" value="Genomic_DNA"/>
</dbReference>
<dbReference type="Proteomes" id="UP000321960">
    <property type="component" value="Unassembled WGS sequence"/>
</dbReference>
<accession>A0A512J6I4</accession>
<organism evidence="2 4">
    <name type="scientific">Methylobacterium oxalidis</name>
    <dbReference type="NCBI Taxonomy" id="944322"/>
    <lineage>
        <taxon>Bacteria</taxon>
        <taxon>Pseudomonadati</taxon>
        <taxon>Pseudomonadota</taxon>
        <taxon>Alphaproteobacteria</taxon>
        <taxon>Hyphomicrobiales</taxon>
        <taxon>Methylobacteriaceae</taxon>
        <taxon>Methylobacterium</taxon>
    </lineage>
</organism>
<protein>
    <submittedName>
        <fullName evidence="2">Uncharacterized protein</fullName>
    </submittedName>
</protein>
<evidence type="ECO:0000313" key="2">
    <source>
        <dbReference type="EMBL" id="GEP05588.1"/>
    </source>
</evidence>